<protein>
    <submittedName>
        <fullName evidence="2">Uncharacterized protein</fullName>
    </submittedName>
</protein>
<dbReference type="AlphaFoldDB" id="A0A086P7U8"/>
<proteinExistence type="predicted"/>
<name>A0A086P7U8_SPHHM</name>
<evidence type="ECO:0000256" key="1">
    <source>
        <dbReference type="SAM" id="MobiDB-lite"/>
    </source>
</evidence>
<dbReference type="EMBL" id="JFZA02000027">
    <property type="protein sequence ID" value="KFG89466.1"/>
    <property type="molecule type" value="Genomic_DNA"/>
</dbReference>
<dbReference type="Proteomes" id="UP000024284">
    <property type="component" value="Unassembled WGS sequence"/>
</dbReference>
<feature type="region of interest" description="Disordered" evidence="1">
    <location>
        <begin position="58"/>
        <end position="78"/>
    </location>
</feature>
<organism evidence="2 3">
    <name type="scientific">Sphingobium herbicidovorans (strain ATCC 700291 / DSM 11019 / CCUG 56400 / KCTC 2939 / LMG 18315 / NBRC 16415 / MH)</name>
    <name type="common">Sphingomonas herbicidovorans</name>
    <dbReference type="NCBI Taxonomy" id="1219045"/>
    <lineage>
        <taxon>Bacteria</taxon>
        <taxon>Pseudomonadati</taxon>
        <taxon>Pseudomonadota</taxon>
        <taxon>Alphaproteobacteria</taxon>
        <taxon>Sphingomonadales</taxon>
        <taxon>Sphingomonadaceae</taxon>
        <taxon>Sphingobium</taxon>
    </lineage>
</organism>
<reference evidence="2" key="1">
    <citation type="submission" date="2014-08" db="EMBL/GenBank/DDBJ databases">
        <title>Draft genome sequences of Sphingobium herbicidovorans.</title>
        <authorList>
            <person name="Gan H.M."/>
            <person name="Gan H.Y."/>
            <person name="Savka M.A."/>
        </authorList>
    </citation>
    <scope>NUCLEOTIDE SEQUENCE [LARGE SCALE GENOMIC DNA]</scope>
    <source>
        <strain evidence="2">NBRC 16415</strain>
    </source>
</reference>
<comment type="caution">
    <text evidence="2">The sequence shown here is derived from an EMBL/GenBank/DDBJ whole genome shotgun (WGS) entry which is preliminary data.</text>
</comment>
<evidence type="ECO:0000313" key="2">
    <source>
        <dbReference type="EMBL" id="KFG89466.1"/>
    </source>
</evidence>
<evidence type="ECO:0000313" key="3">
    <source>
        <dbReference type="Proteomes" id="UP000024284"/>
    </source>
</evidence>
<accession>A0A086P7U8</accession>
<keyword evidence="3" id="KW-1185">Reference proteome</keyword>
<gene>
    <name evidence="2" type="ORF">BV98_002730</name>
</gene>
<dbReference type="RefSeq" id="WP_037467089.1">
    <property type="nucleotide sequence ID" value="NZ_BCZD01000039.1"/>
</dbReference>
<sequence>MLDAADCLAIAPGDSEMDKPSLVSICSRTGKAGNGKSNVGVGLPERALRLGNGAVTAFRSPGIDRSPERPTTRTWPPR</sequence>